<keyword evidence="4" id="KW-0804">Transcription</keyword>
<accession>A0AAE9N710</accession>
<geneLocation type="plasmid" evidence="6 7">
    <name>unnamed1</name>
</geneLocation>
<dbReference type="InterPro" id="IPR058163">
    <property type="entry name" value="LysR-type_TF_proteobact-type"/>
</dbReference>
<dbReference type="PANTHER" id="PTHR30537:SF5">
    <property type="entry name" value="HTH-TYPE TRANSCRIPTIONAL ACTIVATOR TTDR-RELATED"/>
    <property type="match status" value="1"/>
</dbReference>
<gene>
    <name evidence="6" type="ORF">HB761_24810</name>
</gene>
<dbReference type="InterPro" id="IPR000847">
    <property type="entry name" value="LysR_HTH_N"/>
</dbReference>
<dbReference type="Gene3D" id="3.40.190.290">
    <property type="match status" value="1"/>
</dbReference>
<dbReference type="EMBL" id="CP050469">
    <property type="protein sequence ID" value="UTZ29883.1"/>
    <property type="molecule type" value="Genomic_DNA"/>
</dbReference>
<dbReference type="AlphaFoldDB" id="A0AAE9N710"/>
<evidence type="ECO:0000313" key="7">
    <source>
        <dbReference type="Proteomes" id="UP001058687"/>
    </source>
</evidence>
<proteinExistence type="inferred from homology"/>
<name>A0AAE9N710_9VIBR</name>
<dbReference type="FunFam" id="1.10.10.10:FF:000001">
    <property type="entry name" value="LysR family transcriptional regulator"/>
    <property type="match status" value="1"/>
</dbReference>
<keyword evidence="6" id="KW-0614">Plasmid</keyword>
<dbReference type="Pfam" id="PF00126">
    <property type="entry name" value="HTH_1"/>
    <property type="match status" value="1"/>
</dbReference>
<dbReference type="RefSeq" id="WP_005534962.1">
    <property type="nucleotide sequence ID" value="NZ_CP050469.1"/>
</dbReference>
<evidence type="ECO:0000313" key="6">
    <source>
        <dbReference type="EMBL" id="UTZ29883.1"/>
    </source>
</evidence>
<dbReference type="Gene3D" id="1.10.10.10">
    <property type="entry name" value="Winged helix-like DNA-binding domain superfamily/Winged helix DNA-binding domain"/>
    <property type="match status" value="1"/>
</dbReference>
<evidence type="ECO:0000256" key="1">
    <source>
        <dbReference type="ARBA" id="ARBA00009437"/>
    </source>
</evidence>
<dbReference type="GO" id="GO:0043565">
    <property type="term" value="F:sequence-specific DNA binding"/>
    <property type="evidence" value="ECO:0007669"/>
    <property type="project" value="TreeGrafter"/>
</dbReference>
<dbReference type="CDD" id="cd08422">
    <property type="entry name" value="PBP2_CrgA_like"/>
    <property type="match status" value="1"/>
</dbReference>
<evidence type="ECO:0000256" key="2">
    <source>
        <dbReference type="ARBA" id="ARBA00023015"/>
    </source>
</evidence>
<sequence>MKKLNLNSARIFISVVEKGSFTAAAKELNVPLTTVSRKVAELEKDLGIRLLERTTRKLRSTEAGDVLYHSFVRAYEEINIGFDTLLENEQALRGRIKISIPPCFQIVWPLLKGFKEIYPNIEIDSLVTTEKLDLVANGIDVAFRVGDTNNLSHVVRRLTSYRHKLVASRDMGQVRDLSELYHQPCIAWGSPGSNIRWNLGGEKIKIEPKEISNDYFQLKYNLINGKYITELPPFLCADELRRGELVEVLPNSPLPLLDVNLLYPSRKQLPRLTRLFIDYCVSYFDQLNQES</sequence>
<dbReference type="InterPro" id="IPR005119">
    <property type="entry name" value="LysR_subst-bd"/>
</dbReference>
<reference evidence="6" key="1">
    <citation type="submission" date="2020-03" db="EMBL/GenBank/DDBJ databases">
        <title>Five strains of Vibrio campbellii isolated from Mariana Trench.</title>
        <authorList>
            <person name="Liang J."/>
            <person name="Zhang X.-H."/>
        </authorList>
    </citation>
    <scope>NUCLEOTIDE SEQUENCE</scope>
    <source>
        <strain evidence="6">LJC014</strain>
        <plasmid evidence="6">unnamed1</plasmid>
    </source>
</reference>
<dbReference type="GO" id="GO:0003700">
    <property type="term" value="F:DNA-binding transcription factor activity"/>
    <property type="evidence" value="ECO:0007669"/>
    <property type="project" value="InterPro"/>
</dbReference>
<dbReference type="InterPro" id="IPR036388">
    <property type="entry name" value="WH-like_DNA-bd_sf"/>
</dbReference>
<organism evidence="6 7">
    <name type="scientific">Vibrio campbellii</name>
    <dbReference type="NCBI Taxonomy" id="680"/>
    <lineage>
        <taxon>Bacteria</taxon>
        <taxon>Pseudomonadati</taxon>
        <taxon>Pseudomonadota</taxon>
        <taxon>Gammaproteobacteria</taxon>
        <taxon>Vibrionales</taxon>
        <taxon>Vibrionaceae</taxon>
        <taxon>Vibrio</taxon>
    </lineage>
</organism>
<keyword evidence="3" id="KW-0238">DNA-binding</keyword>
<evidence type="ECO:0000259" key="5">
    <source>
        <dbReference type="PROSITE" id="PS50931"/>
    </source>
</evidence>
<dbReference type="SUPFAM" id="SSF46785">
    <property type="entry name" value="Winged helix' DNA-binding domain"/>
    <property type="match status" value="1"/>
</dbReference>
<feature type="domain" description="HTH lysR-type" evidence="5">
    <location>
        <begin position="4"/>
        <end position="61"/>
    </location>
</feature>
<dbReference type="SUPFAM" id="SSF53850">
    <property type="entry name" value="Periplasmic binding protein-like II"/>
    <property type="match status" value="1"/>
</dbReference>
<evidence type="ECO:0000256" key="3">
    <source>
        <dbReference type="ARBA" id="ARBA00023125"/>
    </source>
</evidence>
<dbReference type="Proteomes" id="UP001058687">
    <property type="component" value="Plasmid unnamed1"/>
</dbReference>
<evidence type="ECO:0000256" key="4">
    <source>
        <dbReference type="ARBA" id="ARBA00023163"/>
    </source>
</evidence>
<dbReference type="PROSITE" id="PS50931">
    <property type="entry name" value="HTH_LYSR"/>
    <property type="match status" value="1"/>
</dbReference>
<dbReference type="InterPro" id="IPR036390">
    <property type="entry name" value="WH_DNA-bd_sf"/>
</dbReference>
<protein>
    <submittedName>
        <fullName evidence="6">LysR family transcriptional regulator</fullName>
    </submittedName>
</protein>
<keyword evidence="2" id="KW-0805">Transcription regulation</keyword>
<dbReference type="GO" id="GO:0006351">
    <property type="term" value="P:DNA-templated transcription"/>
    <property type="evidence" value="ECO:0007669"/>
    <property type="project" value="TreeGrafter"/>
</dbReference>
<dbReference type="PANTHER" id="PTHR30537">
    <property type="entry name" value="HTH-TYPE TRANSCRIPTIONAL REGULATOR"/>
    <property type="match status" value="1"/>
</dbReference>
<dbReference type="Pfam" id="PF03466">
    <property type="entry name" value="LysR_substrate"/>
    <property type="match status" value="1"/>
</dbReference>
<comment type="similarity">
    <text evidence="1">Belongs to the LysR transcriptional regulatory family.</text>
</comment>